<gene>
    <name evidence="1" type="ORF">EZS28_034558</name>
</gene>
<evidence type="ECO:0000313" key="1">
    <source>
        <dbReference type="EMBL" id="KAA6369914.1"/>
    </source>
</evidence>
<reference evidence="1 2" key="1">
    <citation type="submission" date="2019-03" db="EMBL/GenBank/DDBJ databases">
        <title>Single cell metagenomics reveals metabolic interactions within the superorganism composed of flagellate Streblomastix strix and complex community of Bacteroidetes bacteria on its surface.</title>
        <authorList>
            <person name="Treitli S.C."/>
            <person name="Kolisko M."/>
            <person name="Husnik F."/>
            <person name="Keeling P."/>
            <person name="Hampl V."/>
        </authorList>
    </citation>
    <scope>NUCLEOTIDE SEQUENCE [LARGE SCALE GENOMIC DNA]</scope>
    <source>
        <strain evidence="1">ST1C</strain>
    </source>
</reference>
<proteinExistence type="predicted"/>
<dbReference type="Proteomes" id="UP000324800">
    <property type="component" value="Unassembled WGS sequence"/>
</dbReference>
<name>A0A5J4UIA5_9EUKA</name>
<dbReference type="EMBL" id="SNRW01015897">
    <property type="protein sequence ID" value="KAA6369914.1"/>
    <property type="molecule type" value="Genomic_DNA"/>
</dbReference>
<sequence length="118" mass="13508">MMHSLGSHQVQLHQMKMLMQEATDIEHKGAQTRVTMIQIYGHIALTRETFVSANICEKKSVNIIYIAVTYIYVAQFLGLQGDANIQSFIYATLGNVGYYYCCYCYALVMKDVVDFYPE</sequence>
<feature type="non-terminal residue" evidence="1">
    <location>
        <position position="118"/>
    </location>
</feature>
<organism evidence="1 2">
    <name type="scientific">Streblomastix strix</name>
    <dbReference type="NCBI Taxonomy" id="222440"/>
    <lineage>
        <taxon>Eukaryota</taxon>
        <taxon>Metamonada</taxon>
        <taxon>Preaxostyla</taxon>
        <taxon>Oxymonadida</taxon>
        <taxon>Streblomastigidae</taxon>
        <taxon>Streblomastix</taxon>
    </lineage>
</organism>
<evidence type="ECO:0000313" key="2">
    <source>
        <dbReference type="Proteomes" id="UP000324800"/>
    </source>
</evidence>
<protein>
    <submittedName>
        <fullName evidence="1">Uncharacterized protein</fullName>
    </submittedName>
</protein>
<dbReference type="AlphaFoldDB" id="A0A5J4UIA5"/>
<comment type="caution">
    <text evidence="1">The sequence shown here is derived from an EMBL/GenBank/DDBJ whole genome shotgun (WGS) entry which is preliminary data.</text>
</comment>
<accession>A0A5J4UIA5</accession>